<dbReference type="PANTHER" id="PTHR30349">
    <property type="entry name" value="PHAGE INTEGRASE-RELATED"/>
    <property type="match status" value="1"/>
</dbReference>
<evidence type="ECO:0000256" key="6">
    <source>
        <dbReference type="PROSITE-ProRule" id="PRU01248"/>
    </source>
</evidence>
<dbReference type="GO" id="GO:0006310">
    <property type="term" value="P:DNA recombination"/>
    <property type="evidence" value="ECO:0007669"/>
    <property type="project" value="UniProtKB-KW"/>
</dbReference>
<dbReference type="Pfam" id="PF00589">
    <property type="entry name" value="Phage_integrase"/>
    <property type="match status" value="1"/>
</dbReference>
<dbReference type="Gene3D" id="1.10.443.10">
    <property type="entry name" value="Intergrase catalytic core"/>
    <property type="match status" value="1"/>
</dbReference>
<dbReference type="PROSITE" id="PS51900">
    <property type="entry name" value="CB"/>
    <property type="match status" value="1"/>
</dbReference>
<comment type="function">
    <text evidence="1">Site-specific tyrosine recombinase, which acts by catalyzing the cutting and rejoining of the recombining DNA molecules.</text>
</comment>
<proteinExistence type="inferred from homology"/>
<dbReference type="Pfam" id="PF14657">
    <property type="entry name" value="Arm-DNA-bind_4"/>
    <property type="match status" value="1"/>
</dbReference>
<protein>
    <submittedName>
        <fullName evidence="9">Integrase</fullName>
    </submittedName>
</protein>
<sequence length="366" mass="42996">MAVYKDKWNGYKGTTWRVACYYKDWKGVRRKHEKRGFSTKKEALKYEREFLAKTSKDINMGFGTFIDIYMGDLRPQLKASTMDNKENIIEAHILPYFKEKSLSEITSIDILQWQNELLSQRDENGKGYSQTYLRSIQNQLNAIFNHAVKYYELPKNPCIANKKMGKAKGKEMQFWTLDEYLKFSEAIKDKPISYYAFQILYWTGIRCGELLALTKVDFDLESKKLRINKTYQVIKGKSMITSPKTEKSNRTIELPEFLCEEIQDYIESLYKVNENSRLFEVTKSYLHHEMDRGSKAAGIKRIRIHDLRHSSCALLINLGYSPIQIAERLGHESITITERYAHLYPSVQKEMANKLDKVFKEEEKND</sequence>
<keyword evidence="5" id="KW-0233">DNA recombination</keyword>
<dbReference type="OrthoDB" id="9803188at2"/>
<comment type="similarity">
    <text evidence="2">Belongs to the 'phage' integrase family.</text>
</comment>
<feature type="domain" description="Core-binding (CB)" evidence="8">
    <location>
        <begin position="60"/>
        <end position="148"/>
    </location>
</feature>
<dbReference type="AlphaFoldDB" id="A0A173SGY2"/>
<dbReference type="InterPro" id="IPR028259">
    <property type="entry name" value="AP2-like_int_N"/>
</dbReference>
<dbReference type="InterPro" id="IPR004107">
    <property type="entry name" value="Integrase_SAM-like_N"/>
</dbReference>
<reference evidence="9 10" key="1">
    <citation type="submission" date="2015-09" db="EMBL/GenBank/DDBJ databases">
        <authorList>
            <consortium name="Pathogen Informatics"/>
        </authorList>
    </citation>
    <scope>NUCLEOTIDE SEQUENCE [LARGE SCALE GENOMIC DNA]</scope>
    <source>
        <strain evidence="9 10">2789STDY5834966</strain>
    </source>
</reference>
<evidence type="ECO:0000313" key="10">
    <source>
        <dbReference type="Proteomes" id="UP000095390"/>
    </source>
</evidence>
<dbReference type="InterPro" id="IPR010998">
    <property type="entry name" value="Integrase_recombinase_N"/>
</dbReference>
<accession>A0A173SGY2</accession>
<feature type="domain" description="Tyr recombinase" evidence="7">
    <location>
        <begin position="170"/>
        <end position="353"/>
    </location>
</feature>
<dbReference type="Gene3D" id="1.10.150.130">
    <property type="match status" value="1"/>
</dbReference>
<dbReference type="Proteomes" id="UP000095390">
    <property type="component" value="Unassembled WGS sequence"/>
</dbReference>
<evidence type="ECO:0000256" key="2">
    <source>
        <dbReference type="ARBA" id="ARBA00008857"/>
    </source>
</evidence>
<gene>
    <name evidence="9" type="primary">Int-Tn_2</name>
    <name evidence="9" type="ORF">ERS852578_00933</name>
</gene>
<dbReference type="PANTHER" id="PTHR30349:SF64">
    <property type="entry name" value="PROPHAGE INTEGRASE INTD-RELATED"/>
    <property type="match status" value="1"/>
</dbReference>
<evidence type="ECO:0000259" key="8">
    <source>
        <dbReference type="PROSITE" id="PS51900"/>
    </source>
</evidence>
<dbReference type="CDD" id="cd01189">
    <property type="entry name" value="INT_ICEBs1_C_like"/>
    <property type="match status" value="1"/>
</dbReference>
<organism evidence="9 10">
    <name type="scientific">Anaerobutyricum hallii</name>
    <dbReference type="NCBI Taxonomy" id="39488"/>
    <lineage>
        <taxon>Bacteria</taxon>
        <taxon>Bacillati</taxon>
        <taxon>Bacillota</taxon>
        <taxon>Clostridia</taxon>
        <taxon>Lachnospirales</taxon>
        <taxon>Lachnospiraceae</taxon>
        <taxon>Anaerobutyricum</taxon>
    </lineage>
</organism>
<dbReference type="GO" id="GO:0003677">
    <property type="term" value="F:DNA binding"/>
    <property type="evidence" value="ECO:0007669"/>
    <property type="project" value="UniProtKB-UniRule"/>
</dbReference>
<evidence type="ECO:0000256" key="1">
    <source>
        <dbReference type="ARBA" id="ARBA00003283"/>
    </source>
</evidence>
<dbReference type="SUPFAM" id="SSF56349">
    <property type="entry name" value="DNA breaking-rejoining enzymes"/>
    <property type="match status" value="1"/>
</dbReference>
<name>A0A173SGY2_9FIRM</name>
<dbReference type="PROSITE" id="PS51898">
    <property type="entry name" value="TYR_RECOMBINASE"/>
    <property type="match status" value="1"/>
</dbReference>
<evidence type="ECO:0000259" key="7">
    <source>
        <dbReference type="PROSITE" id="PS51898"/>
    </source>
</evidence>
<dbReference type="Pfam" id="PF14659">
    <property type="entry name" value="Phage_int_SAM_3"/>
    <property type="match status" value="1"/>
</dbReference>
<keyword evidence="3" id="KW-0229">DNA integration</keyword>
<keyword evidence="4 6" id="KW-0238">DNA-binding</keyword>
<evidence type="ECO:0000256" key="3">
    <source>
        <dbReference type="ARBA" id="ARBA00022908"/>
    </source>
</evidence>
<evidence type="ECO:0000256" key="4">
    <source>
        <dbReference type="ARBA" id="ARBA00023125"/>
    </source>
</evidence>
<dbReference type="RefSeq" id="WP_055182636.1">
    <property type="nucleotide sequence ID" value="NZ_CYYC01000008.1"/>
</dbReference>
<dbReference type="InterPro" id="IPR002104">
    <property type="entry name" value="Integrase_catalytic"/>
</dbReference>
<evidence type="ECO:0000313" key="9">
    <source>
        <dbReference type="EMBL" id="CUM89603.1"/>
    </source>
</evidence>
<dbReference type="InterPro" id="IPR050090">
    <property type="entry name" value="Tyrosine_recombinase_XerCD"/>
</dbReference>
<dbReference type="InterPro" id="IPR011010">
    <property type="entry name" value="DNA_brk_join_enz"/>
</dbReference>
<dbReference type="EMBL" id="CYYC01000008">
    <property type="protein sequence ID" value="CUM89603.1"/>
    <property type="molecule type" value="Genomic_DNA"/>
</dbReference>
<dbReference type="GO" id="GO:0015074">
    <property type="term" value="P:DNA integration"/>
    <property type="evidence" value="ECO:0007669"/>
    <property type="project" value="UniProtKB-KW"/>
</dbReference>
<dbReference type="InterPro" id="IPR044068">
    <property type="entry name" value="CB"/>
</dbReference>
<dbReference type="InterPro" id="IPR013762">
    <property type="entry name" value="Integrase-like_cat_sf"/>
</dbReference>
<evidence type="ECO:0000256" key="5">
    <source>
        <dbReference type="ARBA" id="ARBA00023172"/>
    </source>
</evidence>